<reference evidence="3 4" key="1">
    <citation type="submission" date="2022-12" db="EMBL/GenBank/DDBJ databases">
        <title>Chromosome-level genome of Tegillarca granosa.</title>
        <authorList>
            <person name="Kim J."/>
        </authorList>
    </citation>
    <scope>NUCLEOTIDE SEQUENCE [LARGE SCALE GENOMIC DNA]</scope>
    <source>
        <strain evidence="3">Teg-2019</strain>
        <tissue evidence="3">Adductor muscle</tissue>
    </source>
</reference>
<dbReference type="InterPro" id="IPR011010">
    <property type="entry name" value="DNA_brk_join_enz"/>
</dbReference>
<keyword evidence="4" id="KW-1185">Reference proteome</keyword>
<proteinExistence type="predicted"/>
<organism evidence="3 4">
    <name type="scientific">Tegillarca granosa</name>
    <name type="common">Malaysian cockle</name>
    <name type="synonym">Anadara granosa</name>
    <dbReference type="NCBI Taxonomy" id="220873"/>
    <lineage>
        <taxon>Eukaryota</taxon>
        <taxon>Metazoa</taxon>
        <taxon>Spiralia</taxon>
        <taxon>Lophotrochozoa</taxon>
        <taxon>Mollusca</taxon>
        <taxon>Bivalvia</taxon>
        <taxon>Autobranchia</taxon>
        <taxon>Pteriomorphia</taxon>
        <taxon>Arcoida</taxon>
        <taxon>Arcoidea</taxon>
        <taxon>Arcidae</taxon>
        <taxon>Tegillarca</taxon>
    </lineage>
</organism>
<dbReference type="PANTHER" id="PTHR34605:SF3">
    <property type="entry name" value="P CELL-TYPE AGGLUTINATION PROTEIN MAP4-LIKE-RELATED"/>
    <property type="match status" value="1"/>
</dbReference>
<sequence>MERDEAEATGSRMLRPRKQTGGQKEIRSPQPTSRKGNDYKRRRPQTVGRKRQKVSVTTLPPPSSDSGSDSEVKVAPLGNEVFRRSSAHQVTKNNMAAPMNSGVNTGNTSYSTVTFSPNLVNSAQLATGAQVNLEPDHISSAPPEFDDSLGDHVPQQIRLKVWDDQYINFYSLLPDKEENTILDPDNESSPLVILKSGQIGLGHRSSTLKKVSNIGQWTDAFMIFASIYLQKYQNVQMALDLLKYCSTIPWAASKVPGPAWRQYDEQFRLRRAKKPSKSWARLDLDLWLLFISASTPLNNPSQKFNIGTKELAGKPKGICWDYNRNKCTSLSYQTVKTRIAALSFFHKISNSIDHTKNFLVNKLLEGLRRSGKSKDTRAPITLPILTQLPRALVCICFSSYEAKLFHAAFTLAFFDFLRVGEIALSNCKSNSSTVLSISDISIQNSMLKVKIRFSKTDQFGKTTTLYIDSVPSLVVCPVNAIKAYLSVRPAASNILFCHSDCKPLTQYQFSSVLKKCLKFLNLPTQQFKSHSFRIGAASLASMKNIPPNVIQLWGRWKSDAYRGYIHIWIVGSSIVYWAQRRALSRPVGRNLGLEKYGVQIRWCGIRCMKWSQLLTRIQRDLRNFPCPQYLVIQLGSNDLVSRASGVLRWEMKLDLLSLSKLPNTTVVWSCILPRLFWYGSRSQVAIDNVRKRTNREISSYILKLGGRVITQSDLSDKETGCYRFDGIHLSDIGNDIYLNALQGALESFLIKDIHYLCIDLVQEAMSLCVWIIFNL</sequence>
<dbReference type="PANTHER" id="PTHR34605">
    <property type="entry name" value="PHAGE_INTEGRASE DOMAIN-CONTAINING PROTEIN"/>
    <property type="match status" value="1"/>
</dbReference>
<keyword evidence="1" id="KW-0233">DNA recombination</keyword>
<protein>
    <recommendedName>
        <fullName evidence="5">Tyr recombinase domain-containing protein</fullName>
    </recommendedName>
</protein>
<evidence type="ECO:0000256" key="2">
    <source>
        <dbReference type="SAM" id="MobiDB-lite"/>
    </source>
</evidence>
<dbReference type="SUPFAM" id="SSF52266">
    <property type="entry name" value="SGNH hydrolase"/>
    <property type="match status" value="1"/>
</dbReference>
<name>A0ABQ9F5Z2_TEGGR</name>
<evidence type="ECO:0008006" key="5">
    <source>
        <dbReference type="Google" id="ProtNLM"/>
    </source>
</evidence>
<evidence type="ECO:0000313" key="3">
    <source>
        <dbReference type="EMBL" id="KAJ8312800.1"/>
    </source>
</evidence>
<evidence type="ECO:0000256" key="1">
    <source>
        <dbReference type="ARBA" id="ARBA00023172"/>
    </source>
</evidence>
<dbReference type="EMBL" id="JARBDR010000440">
    <property type="protein sequence ID" value="KAJ8312800.1"/>
    <property type="molecule type" value="Genomic_DNA"/>
</dbReference>
<accession>A0ABQ9F5Z2</accession>
<dbReference type="InterPro" id="IPR052925">
    <property type="entry name" value="Phage_Integrase-like_Recomb"/>
</dbReference>
<dbReference type="Gene3D" id="3.40.50.1110">
    <property type="entry name" value="SGNH hydrolase"/>
    <property type="match status" value="1"/>
</dbReference>
<comment type="caution">
    <text evidence="3">The sequence shown here is derived from an EMBL/GenBank/DDBJ whole genome shotgun (WGS) entry which is preliminary data.</text>
</comment>
<dbReference type="InterPro" id="IPR013762">
    <property type="entry name" value="Integrase-like_cat_sf"/>
</dbReference>
<dbReference type="Gene3D" id="1.10.443.10">
    <property type="entry name" value="Intergrase catalytic core"/>
    <property type="match status" value="1"/>
</dbReference>
<evidence type="ECO:0000313" key="4">
    <source>
        <dbReference type="Proteomes" id="UP001217089"/>
    </source>
</evidence>
<gene>
    <name evidence="3" type="ORF">KUTeg_010173</name>
</gene>
<feature type="compositionally biased region" description="Basic residues" evidence="2">
    <location>
        <begin position="40"/>
        <end position="53"/>
    </location>
</feature>
<dbReference type="SUPFAM" id="SSF56349">
    <property type="entry name" value="DNA breaking-rejoining enzymes"/>
    <property type="match status" value="1"/>
</dbReference>
<feature type="region of interest" description="Disordered" evidence="2">
    <location>
        <begin position="1"/>
        <end position="72"/>
    </location>
</feature>
<dbReference type="Proteomes" id="UP001217089">
    <property type="component" value="Unassembled WGS sequence"/>
</dbReference>
<dbReference type="InterPro" id="IPR036514">
    <property type="entry name" value="SGNH_hydro_sf"/>
</dbReference>